<dbReference type="GO" id="GO:0016836">
    <property type="term" value="F:hydro-lyase activity"/>
    <property type="evidence" value="ECO:0007669"/>
    <property type="project" value="UniProtKB-UniRule"/>
</dbReference>
<dbReference type="Pfam" id="PF02621">
    <property type="entry name" value="VitK2_biosynth"/>
    <property type="match status" value="1"/>
</dbReference>
<accession>A0A917IZM7</accession>
<dbReference type="CDD" id="cd13634">
    <property type="entry name" value="PBP2_Sco4506"/>
    <property type="match status" value="1"/>
</dbReference>
<reference evidence="5" key="1">
    <citation type="journal article" date="2014" name="Int. J. Syst. Evol. Microbiol.">
        <title>Complete genome sequence of Corynebacterium casei LMG S-19264T (=DSM 44701T), isolated from a smear-ripened cheese.</title>
        <authorList>
            <consortium name="US DOE Joint Genome Institute (JGI-PGF)"/>
            <person name="Walter F."/>
            <person name="Albersmeier A."/>
            <person name="Kalinowski J."/>
            <person name="Ruckert C."/>
        </authorList>
    </citation>
    <scope>NUCLEOTIDE SEQUENCE</scope>
    <source>
        <strain evidence="5">CGMCC 1.15290</strain>
    </source>
</reference>
<dbReference type="EC" id="4.2.1.151" evidence="4"/>
<comment type="similarity">
    <text evidence="4">Belongs to the MqnA/MqnD family. MqnA subfamily.</text>
</comment>
<evidence type="ECO:0000256" key="2">
    <source>
        <dbReference type="ARBA" id="ARBA00022428"/>
    </source>
</evidence>
<dbReference type="SUPFAM" id="SSF53850">
    <property type="entry name" value="Periplasmic binding protein-like II"/>
    <property type="match status" value="1"/>
</dbReference>
<reference evidence="5" key="2">
    <citation type="submission" date="2020-09" db="EMBL/GenBank/DDBJ databases">
        <authorList>
            <person name="Sun Q."/>
            <person name="Zhou Y."/>
        </authorList>
    </citation>
    <scope>NUCLEOTIDE SEQUENCE</scope>
    <source>
        <strain evidence="5">CGMCC 1.15290</strain>
    </source>
</reference>
<proteinExistence type="inferred from homology"/>
<dbReference type="Proteomes" id="UP000627292">
    <property type="component" value="Unassembled WGS sequence"/>
</dbReference>
<keyword evidence="2 4" id="KW-0474">Menaquinone biosynthesis</keyword>
<comment type="catalytic activity">
    <reaction evidence="4">
        <text>chorismate = 3-[(1-carboxyvinyl)-oxy]benzoate + H2O</text>
        <dbReference type="Rhea" id="RHEA:40051"/>
        <dbReference type="ChEBI" id="CHEBI:15377"/>
        <dbReference type="ChEBI" id="CHEBI:29748"/>
        <dbReference type="ChEBI" id="CHEBI:76981"/>
        <dbReference type="EC" id="4.2.1.151"/>
    </reaction>
</comment>
<evidence type="ECO:0000313" key="5">
    <source>
        <dbReference type="EMBL" id="GGH73902.1"/>
    </source>
</evidence>
<dbReference type="PANTHER" id="PTHR37690:SF1">
    <property type="entry name" value="CHORISMATE DEHYDRATASE"/>
    <property type="match status" value="1"/>
</dbReference>
<dbReference type="InterPro" id="IPR003773">
    <property type="entry name" value="Menaquinone_biosynth"/>
</dbReference>
<dbReference type="GO" id="GO:0009234">
    <property type="term" value="P:menaquinone biosynthetic process"/>
    <property type="evidence" value="ECO:0007669"/>
    <property type="project" value="UniProtKB-UniRule"/>
</dbReference>
<comment type="pathway">
    <text evidence="1 4">Quinol/quinone metabolism; menaquinone biosynthesis.</text>
</comment>
<sequence>MEKIKVGSVSYLNARPLLYGLQRSEELMQQMELIEEYPAKIGGMLIEGSIDVGLVPVAVIPKMKDWHIISDYCIGATGDVASVCLFSEVPVEQIETVLLDYQSRTSVNLCKVLLKHHWKIQPRIVETTGEDYRSKITGTTAGVVIGDRALEQRLVSPYIYDLATEWRKMTGLPFVFAAWIANKPLPESFVAQFNKANGIGFAHLEEIIAANPFPVYDLHKYYTENISYDLTEEKRKGLKLYIEYLRQMEESKKLAV</sequence>
<name>A0A917IZM7_9BACT</name>
<comment type="caution">
    <text evidence="5">The sequence shown here is derived from an EMBL/GenBank/DDBJ whole genome shotgun (WGS) entry which is preliminary data.</text>
</comment>
<comment type="function">
    <text evidence="4">Catalyzes the dehydration of chorismate into 3-[(1-carboxyvinyl)oxy]benzoate, a step in the biosynthesis of menaquinone (MK, vitamin K2).</text>
</comment>
<gene>
    <name evidence="4 5" type="primary">mqnA</name>
    <name evidence="5" type="ORF">GCM10011379_35940</name>
</gene>
<evidence type="ECO:0000256" key="3">
    <source>
        <dbReference type="ARBA" id="ARBA00023239"/>
    </source>
</evidence>
<dbReference type="EMBL" id="BMIB01000003">
    <property type="protein sequence ID" value="GGH73902.1"/>
    <property type="molecule type" value="Genomic_DNA"/>
</dbReference>
<evidence type="ECO:0000256" key="1">
    <source>
        <dbReference type="ARBA" id="ARBA00004863"/>
    </source>
</evidence>
<keyword evidence="3 4" id="KW-0456">Lyase</keyword>
<evidence type="ECO:0000313" key="6">
    <source>
        <dbReference type="Proteomes" id="UP000627292"/>
    </source>
</evidence>
<dbReference type="PANTHER" id="PTHR37690">
    <property type="entry name" value="CHORISMATE DEHYDRATASE"/>
    <property type="match status" value="1"/>
</dbReference>
<organism evidence="5 6">
    <name type="scientific">Filimonas zeae</name>
    <dbReference type="NCBI Taxonomy" id="1737353"/>
    <lineage>
        <taxon>Bacteria</taxon>
        <taxon>Pseudomonadati</taxon>
        <taxon>Bacteroidota</taxon>
        <taxon>Chitinophagia</taxon>
        <taxon>Chitinophagales</taxon>
        <taxon>Chitinophagaceae</taxon>
        <taxon>Filimonas</taxon>
    </lineage>
</organism>
<dbReference type="RefSeq" id="WP_188954787.1">
    <property type="nucleotide sequence ID" value="NZ_BMIB01000003.1"/>
</dbReference>
<dbReference type="AlphaFoldDB" id="A0A917IZM7"/>
<dbReference type="Gene3D" id="3.40.190.10">
    <property type="entry name" value="Periplasmic binding protein-like II"/>
    <property type="match status" value="2"/>
</dbReference>
<dbReference type="HAMAP" id="MF_00995">
    <property type="entry name" value="MqnA"/>
    <property type="match status" value="1"/>
</dbReference>
<dbReference type="InterPro" id="IPR030868">
    <property type="entry name" value="MqnA"/>
</dbReference>
<protein>
    <recommendedName>
        <fullName evidence="4">Chorismate dehydratase</fullName>
        <ecNumber evidence="4">4.2.1.151</ecNumber>
    </recommendedName>
    <alternativeName>
        <fullName evidence="4">Menaquinone biosynthetic enzyme MqnA</fullName>
    </alternativeName>
</protein>
<keyword evidence="6" id="KW-1185">Reference proteome</keyword>
<evidence type="ECO:0000256" key="4">
    <source>
        <dbReference type="HAMAP-Rule" id="MF_00995"/>
    </source>
</evidence>